<dbReference type="SUPFAM" id="SSF53850">
    <property type="entry name" value="Periplasmic binding protein-like II"/>
    <property type="match status" value="1"/>
</dbReference>
<feature type="region of interest" description="Disordered" evidence="5">
    <location>
        <begin position="196"/>
        <end position="250"/>
    </location>
</feature>
<dbReference type="InterPro" id="IPR005119">
    <property type="entry name" value="LysR_subst-bd"/>
</dbReference>
<dbReference type="PANTHER" id="PTHR30346:SF0">
    <property type="entry name" value="HCA OPERON TRANSCRIPTIONAL ACTIVATOR HCAR"/>
    <property type="match status" value="1"/>
</dbReference>
<dbReference type="EMBL" id="CP074405">
    <property type="protein sequence ID" value="QVI62892.1"/>
    <property type="molecule type" value="Genomic_DNA"/>
</dbReference>
<proteinExistence type="inferred from homology"/>
<evidence type="ECO:0000256" key="4">
    <source>
        <dbReference type="ARBA" id="ARBA00023163"/>
    </source>
</evidence>
<feature type="compositionally biased region" description="Low complexity" evidence="5">
    <location>
        <begin position="198"/>
        <end position="207"/>
    </location>
</feature>
<evidence type="ECO:0000313" key="7">
    <source>
        <dbReference type="EMBL" id="QVI62892.1"/>
    </source>
</evidence>
<dbReference type="RefSeq" id="WP_207340373.1">
    <property type="nucleotide sequence ID" value="NZ_CP074405.1"/>
</dbReference>
<sequence>MRLLLVPGTGTDRWDRVWRERLPDDPLEVVRGSAADAADAVLRGDVDAAVLRLPPADAVGHPSGLSATVPMTSDGWGVVPLWTEQTVVVVPKDHVLTVVDEVDVTDLAGETVLVPGDDVLGWVPPGTDVLEVPDVPTAADLVVSGSGVLVVPHALARLHDRRGTAVRPVPDAPGSPVVLVWRSEQEHPHVQELVGIVRGRTAGSSRGRAGDEPAPRRATEDKNARRSGDDRGARRTARPAAGRGRPRRGR</sequence>
<feature type="compositionally biased region" description="Basic and acidic residues" evidence="5">
    <location>
        <begin position="208"/>
        <end position="233"/>
    </location>
</feature>
<evidence type="ECO:0000256" key="2">
    <source>
        <dbReference type="ARBA" id="ARBA00023015"/>
    </source>
</evidence>
<dbReference type="Gene3D" id="3.40.190.290">
    <property type="match status" value="1"/>
</dbReference>
<keyword evidence="4" id="KW-0804">Transcription</keyword>
<gene>
    <name evidence="7" type="ORF">KG103_02850</name>
</gene>
<keyword evidence="3" id="KW-0238">DNA-binding</keyword>
<evidence type="ECO:0000256" key="3">
    <source>
        <dbReference type="ARBA" id="ARBA00023125"/>
    </source>
</evidence>
<dbReference type="Proteomes" id="UP000677804">
    <property type="component" value="Chromosome"/>
</dbReference>
<keyword evidence="8" id="KW-1185">Reference proteome</keyword>
<accession>A0ABX8DAP6</accession>
<feature type="domain" description="LysR substrate-binding" evidence="6">
    <location>
        <begin position="18"/>
        <end position="200"/>
    </location>
</feature>
<keyword evidence="2" id="KW-0805">Transcription regulation</keyword>
<name>A0ABX8DAP6_9CELL</name>
<evidence type="ECO:0000313" key="8">
    <source>
        <dbReference type="Proteomes" id="UP000677804"/>
    </source>
</evidence>
<reference evidence="7 8" key="1">
    <citation type="submission" date="2021-05" db="EMBL/GenBank/DDBJ databases">
        <title>Novel species in genus Cellulomonas.</title>
        <authorList>
            <person name="Zhang G."/>
        </authorList>
    </citation>
    <scope>NUCLEOTIDE SEQUENCE [LARGE SCALE GENOMIC DNA]</scope>
    <source>
        <strain evidence="8">zg-ZUI222</strain>
    </source>
</reference>
<dbReference type="Gene3D" id="3.40.190.10">
    <property type="entry name" value="Periplasmic binding protein-like II"/>
    <property type="match status" value="2"/>
</dbReference>
<dbReference type="PANTHER" id="PTHR30346">
    <property type="entry name" value="TRANSCRIPTIONAL DUAL REGULATOR HCAR-RELATED"/>
    <property type="match status" value="1"/>
</dbReference>
<dbReference type="Pfam" id="PF03466">
    <property type="entry name" value="LysR_substrate"/>
    <property type="match status" value="1"/>
</dbReference>
<organism evidence="7 8">
    <name type="scientific">Cellulomonas wangleii</name>
    <dbReference type="NCBI Taxonomy" id="2816956"/>
    <lineage>
        <taxon>Bacteria</taxon>
        <taxon>Bacillati</taxon>
        <taxon>Actinomycetota</taxon>
        <taxon>Actinomycetes</taxon>
        <taxon>Micrococcales</taxon>
        <taxon>Cellulomonadaceae</taxon>
        <taxon>Cellulomonas</taxon>
    </lineage>
</organism>
<comment type="similarity">
    <text evidence="1">Belongs to the LysR transcriptional regulatory family.</text>
</comment>
<evidence type="ECO:0000256" key="1">
    <source>
        <dbReference type="ARBA" id="ARBA00009437"/>
    </source>
</evidence>
<protein>
    <submittedName>
        <fullName evidence="7">LysR family transcriptional regulator</fullName>
    </submittedName>
</protein>
<evidence type="ECO:0000256" key="5">
    <source>
        <dbReference type="SAM" id="MobiDB-lite"/>
    </source>
</evidence>
<evidence type="ECO:0000259" key="6">
    <source>
        <dbReference type="Pfam" id="PF03466"/>
    </source>
</evidence>